<organism evidence="2 3">
    <name type="scientific">Nocardioides aquiterrae</name>
    <dbReference type="NCBI Taxonomy" id="203799"/>
    <lineage>
        <taxon>Bacteria</taxon>
        <taxon>Bacillati</taxon>
        <taxon>Actinomycetota</taxon>
        <taxon>Actinomycetes</taxon>
        <taxon>Propionibacteriales</taxon>
        <taxon>Nocardioidaceae</taxon>
        <taxon>Nocardioides</taxon>
    </lineage>
</organism>
<proteinExistence type="predicted"/>
<feature type="transmembrane region" description="Helical" evidence="1">
    <location>
        <begin position="260"/>
        <end position="279"/>
    </location>
</feature>
<name>A0ABP4F272_9ACTN</name>
<reference evidence="3" key="1">
    <citation type="journal article" date="2019" name="Int. J. Syst. Evol. Microbiol.">
        <title>The Global Catalogue of Microorganisms (GCM) 10K type strain sequencing project: providing services to taxonomists for standard genome sequencing and annotation.</title>
        <authorList>
            <consortium name="The Broad Institute Genomics Platform"/>
            <consortium name="The Broad Institute Genome Sequencing Center for Infectious Disease"/>
            <person name="Wu L."/>
            <person name="Ma J."/>
        </authorList>
    </citation>
    <scope>NUCLEOTIDE SEQUENCE [LARGE SCALE GENOMIC DNA]</scope>
    <source>
        <strain evidence="3">JCM 11813</strain>
    </source>
</reference>
<feature type="transmembrane region" description="Helical" evidence="1">
    <location>
        <begin position="173"/>
        <end position="193"/>
    </location>
</feature>
<dbReference type="EMBL" id="BAAAJE010000008">
    <property type="protein sequence ID" value="GAA1142758.1"/>
    <property type="molecule type" value="Genomic_DNA"/>
</dbReference>
<gene>
    <name evidence="2" type="ORF">GCM10009606_22920</name>
</gene>
<feature type="transmembrane region" description="Helical" evidence="1">
    <location>
        <begin position="91"/>
        <end position="108"/>
    </location>
</feature>
<keyword evidence="1" id="KW-0472">Membrane</keyword>
<feature type="transmembrane region" description="Helical" evidence="1">
    <location>
        <begin position="338"/>
        <end position="360"/>
    </location>
</feature>
<feature type="transmembrane region" description="Helical" evidence="1">
    <location>
        <begin position="12"/>
        <end position="31"/>
    </location>
</feature>
<keyword evidence="1" id="KW-1133">Transmembrane helix</keyword>
<dbReference type="Proteomes" id="UP001499979">
    <property type="component" value="Unassembled WGS sequence"/>
</dbReference>
<evidence type="ECO:0000313" key="2">
    <source>
        <dbReference type="EMBL" id="GAA1142758.1"/>
    </source>
</evidence>
<evidence type="ECO:0000313" key="3">
    <source>
        <dbReference type="Proteomes" id="UP001499979"/>
    </source>
</evidence>
<feature type="transmembrane region" description="Helical" evidence="1">
    <location>
        <begin position="200"/>
        <end position="221"/>
    </location>
</feature>
<sequence>MSAGRSTRVTTATDCLTVGVVALVVFALHGFDGPLDRDLGVFTYGGEHVAHGVPPYAGIFNSVGPLSDALPGLAIWAGAHLGIGPVSAERHLFVVLAAGCCVALFLLARDVLGSRGAGFAAAAVLLTFQDFSALASDGPREKTAMVLLMLATLLLLTRRRWAAAGVTTALATLTWQPVLVVAVAAAVAAATGARGGRVRAGLAFVGGGVATTALFAAWFALRGDLQTAVEGFVVVNAEYTRQPSLLTQPGVTWTFLWRSYHASVLLVPLGLVALVGLAARARRQDPPLLVCGAAGLAATVWTVAVINGPPDLFVLLPFAALGVAAVVTAGARRLTEPLGRVVVASVTLAAVLAATAVAVGTRSDGLERERADVRAVLAAAPTGATLLSINAPEVLALAGRTNPTPYQVFDEPMDRYLQASWPGGLSGYAHWIARARPTLVAFAAGRHQRWPDRVLRRDYWLAGRGPAWRWYVARTAGVGTFAAVSRAIRVARHVPA</sequence>
<evidence type="ECO:0000256" key="1">
    <source>
        <dbReference type="SAM" id="Phobius"/>
    </source>
</evidence>
<keyword evidence="1" id="KW-0812">Transmembrane</keyword>
<dbReference type="RefSeq" id="WP_343907668.1">
    <property type="nucleotide sequence ID" value="NZ_BAAAJE010000008.1"/>
</dbReference>
<evidence type="ECO:0008006" key="4">
    <source>
        <dbReference type="Google" id="ProtNLM"/>
    </source>
</evidence>
<feature type="transmembrane region" description="Helical" evidence="1">
    <location>
        <begin position="312"/>
        <end position="331"/>
    </location>
</feature>
<protein>
    <recommendedName>
        <fullName evidence="4">Glycosyltransferase RgtA/B/C/D-like domain-containing protein</fullName>
    </recommendedName>
</protein>
<keyword evidence="3" id="KW-1185">Reference proteome</keyword>
<feature type="transmembrane region" description="Helical" evidence="1">
    <location>
        <begin position="286"/>
        <end position="306"/>
    </location>
</feature>
<comment type="caution">
    <text evidence="2">The sequence shown here is derived from an EMBL/GenBank/DDBJ whole genome shotgun (WGS) entry which is preliminary data.</text>
</comment>
<accession>A0ABP4F272</accession>